<keyword evidence="1" id="KW-0812">Transmembrane</keyword>
<dbReference type="RefSeq" id="WP_084434605.1">
    <property type="nucleotide sequence ID" value="NZ_FWXV01000018.1"/>
</dbReference>
<organism evidence="2 3">
    <name type="scientific">Kibdelosporangium aridum</name>
    <dbReference type="NCBI Taxonomy" id="2030"/>
    <lineage>
        <taxon>Bacteria</taxon>
        <taxon>Bacillati</taxon>
        <taxon>Actinomycetota</taxon>
        <taxon>Actinomycetes</taxon>
        <taxon>Pseudonocardiales</taxon>
        <taxon>Pseudonocardiaceae</taxon>
        <taxon>Kibdelosporangium</taxon>
    </lineage>
</organism>
<dbReference type="EMBL" id="FWXV01000018">
    <property type="protein sequence ID" value="SMD26974.1"/>
    <property type="molecule type" value="Genomic_DNA"/>
</dbReference>
<feature type="transmembrane region" description="Helical" evidence="1">
    <location>
        <begin position="69"/>
        <end position="89"/>
    </location>
</feature>
<evidence type="ECO:0000313" key="2">
    <source>
        <dbReference type="EMBL" id="SMD26974.1"/>
    </source>
</evidence>
<dbReference type="OrthoDB" id="529281at2"/>
<reference evidence="2 3" key="1">
    <citation type="submission" date="2017-04" db="EMBL/GenBank/DDBJ databases">
        <authorList>
            <person name="Afonso C.L."/>
            <person name="Miller P.J."/>
            <person name="Scott M.A."/>
            <person name="Spackman E."/>
            <person name="Goraichik I."/>
            <person name="Dimitrov K.M."/>
            <person name="Suarez D.L."/>
            <person name="Swayne D.E."/>
        </authorList>
    </citation>
    <scope>NUCLEOTIDE SEQUENCE [LARGE SCALE GENOMIC DNA]</scope>
    <source>
        <strain evidence="2 3">DSM 43828</strain>
    </source>
</reference>
<evidence type="ECO:0000313" key="3">
    <source>
        <dbReference type="Proteomes" id="UP000192674"/>
    </source>
</evidence>
<name>A0A1W2FYW4_KIBAR</name>
<keyword evidence="3" id="KW-1185">Reference proteome</keyword>
<sequence>MDGRPDDATQILLAEYAALRAEAERRATVQWHVVALHPTRLAFQGVAVLALVGALGAGIFLWITRSPSWYVIAGFAVGWLIDTLATVFLHRSIVRLTTAFIASREPTGTLRAVAASSGHDHCRKGRR</sequence>
<protein>
    <submittedName>
        <fullName evidence="2">Uncharacterized protein</fullName>
    </submittedName>
</protein>
<keyword evidence="1" id="KW-1133">Transmembrane helix</keyword>
<accession>A0A1W2FYW4</accession>
<evidence type="ECO:0000256" key="1">
    <source>
        <dbReference type="SAM" id="Phobius"/>
    </source>
</evidence>
<dbReference type="Proteomes" id="UP000192674">
    <property type="component" value="Unassembled WGS sequence"/>
</dbReference>
<gene>
    <name evidence="2" type="ORF">SAMN05661093_10561</name>
</gene>
<dbReference type="AlphaFoldDB" id="A0A1W2FYW4"/>
<feature type="transmembrane region" description="Helical" evidence="1">
    <location>
        <begin position="41"/>
        <end position="63"/>
    </location>
</feature>
<keyword evidence="1" id="KW-0472">Membrane</keyword>
<proteinExistence type="predicted"/>